<dbReference type="InterPro" id="IPR050570">
    <property type="entry name" value="Cell_wall_metabolism_enzyme"/>
</dbReference>
<accession>A0ABZ2KAS3</accession>
<protein>
    <submittedName>
        <fullName evidence="2">M23 family metallopeptidase</fullName>
    </submittedName>
</protein>
<dbReference type="InterPro" id="IPR011055">
    <property type="entry name" value="Dup_hybrid_motif"/>
</dbReference>
<dbReference type="PANTHER" id="PTHR21666">
    <property type="entry name" value="PEPTIDASE-RELATED"/>
    <property type="match status" value="1"/>
</dbReference>
<dbReference type="RefSeq" id="WP_394846385.1">
    <property type="nucleotide sequence ID" value="NZ_CP089982.1"/>
</dbReference>
<dbReference type="PANTHER" id="PTHR21666:SF270">
    <property type="entry name" value="MUREIN HYDROLASE ACTIVATOR ENVC"/>
    <property type="match status" value="1"/>
</dbReference>
<dbReference type="CDD" id="cd12797">
    <property type="entry name" value="M23_peptidase"/>
    <property type="match status" value="1"/>
</dbReference>
<proteinExistence type="predicted"/>
<keyword evidence="3" id="KW-1185">Reference proteome</keyword>
<evidence type="ECO:0000313" key="2">
    <source>
        <dbReference type="EMBL" id="WXA95775.1"/>
    </source>
</evidence>
<dbReference type="EMBL" id="CP089982">
    <property type="protein sequence ID" value="WXA95775.1"/>
    <property type="molecule type" value="Genomic_DNA"/>
</dbReference>
<organism evidence="2 3">
    <name type="scientific">Pendulispora brunnea</name>
    <dbReference type="NCBI Taxonomy" id="2905690"/>
    <lineage>
        <taxon>Bacteria</taxon>
        <taxon>Pseudomonadati</taxon>
        <taxon>Myxococcota</taxon>
        <taxon>Myxococcia</taxon>
        <taxon>Myxococcales</taxon>
        <taxon>Sorangiineae</taxon>
        <taxon>Pendulisporaceae</taxon>
        <taxon>Pendulispora</taxon>
    </lineage>
</organism>
<dbReference type="PROSITE" id="PS51257">
    <property type="entry name" value="PROKAR_LIPOPROTEIN"/>
    <property type="match status" value="1"/>
</dbReference>
<gene>
    <name evidence="2" type="ORF">LZC95_02835</name>
</gene>
<reference evidence="2 3" key="1">
    <citation type="submission" date="2021-12" db="EMBL/GenBank/DDBJ databases">
        <title>Discovery of the Pendulisporaceae a myxobacterial family with distinct sporulation behavior and unique specialized metabolism.</title>
        <authorList>
            <person name="Garcia R."/>
            <person name="Popoff A."/>
            <person name="Bader C.D."/>
            <person name="Loehr J."/>
            <person name="Walesch S."/>
            <person name="Walt C."/>
            <person name="Boldt J."/>
            <person name="Bunk B."/>
            <person name="Haeckl F.J.F.P.J."/>
            <person name="Gunesch A.P."/>
            <person name="Birkelbach J."/>
            <person name="Nuebel U."/>
            <person name="Pietschmann T."/>
            <person name="Bach T."/>
            <person name="Mueller R."/>
        </authorList>
    </citation>
    <scope>NUCLEOTIDE SEQUENCE [LARGE SCALE GENOMIC DNA]</scope>
    <source>
        <strain evidence="2 3">MSr12523</strain>
    </source>
</reference>
<dbReference type="Proteomes" id="UP001379533">
    <property type="component" value="Chromosome"/>
</dbReference>
<feature type="domain" description="M23ase beta-sheet core" evidence="1">
    <location>
        <begin position="105"/>
        <end position="186"/>
    </location>
</feature>
<dbReference type="SUPFAM" id="SSF51261">
    <property type="entry name" value="Duplicated hybrid motif"/>
    <property type="match status" value="1"/>
</dbReference>
<dbReference type="InterPro" id="IPR016047">
    <property type="entry name" value="M23ase_b-sheet_dom"/>
</dbReference>
<evidence type="ECO:0000259" key="1">
    <source>
        <dbReference type="Pfam" id="PF01551"/>
    </source>
</evidence>
<dbReference type="Gene3D" id="2.70.70.10">
    <property type="entry name" value="Glucose Permease (Domain IIA)"/>
    <property type="match status" value="1"/>
</dbReference>
<evidence type="ECO:0000313" key="3">
    <source>
        <dbReference type="Proteomes" id="UP001379533"/>
    </source>
</evidence>
<sequence>MSHLRSIIPWIFICAGMVACTASTNEGEDNGTATSPDVAALQEGTALDDSAMLDDRSAPEDPGDEAALAAPNFKAPIPCNESWTYSHHSAEVRRALDFVNNSGRTAGAPALASAAGRATRHSQPSGAGNYIVIDHGGGWQTYYFHLSAYSVPDGAQVSQGQQIGVVGSTGNSSGAHLHYEQLLNGVGQNIVIEGASLAPYPGSYGQKSITGRNCGGGGSACSVHSDDKKLYCANTAGANMRSTPRNGGTVVNHLRTTYSWFTCWGTGDKHAGGNTTWYYTQGDDNANYGWVAAVDLSTTSAFDSNPSAHGLKKCP</sequence>
<name>A0ABZ2KAS3_9BACT</name>
<dbReference type="Pfam" id="PF01551">
    <property type="entry name" value="Peptidase_M23"/>
    <property type="match status" value="1"/>
</dbReference>